<dbReference type="InterPro" id="IPR003140">
    <property type="entry name" value="PLipase/COase/thioEstase"/>
</dbReference>
<organism evidence="3 4">
    <name type="scientific">[Emmonsia] crescens</name>
    <dbReference type="NCBI Taxonomy" id="73230"/>
    <lineage>
        <taxon>Eukaryota</taxon>
        <taxon>Fungi</taxon>
        <taxon>Dikarya</taxon>
        <taxon>Ascomycota</taxon>
        <taxon>Pezizomycotina</taxon>
        <taxon>Eurotiomycetes</taxon>
        <taxon>Eurotiomycetidae</taxon>
        <taxon>Onygenales</taxon>
        <taxon>Ajellomycetaceae</taxon>
        <taxon>Emergomyces</taxon>
    </lineage>
</organism>
<protein>
    <recommendedName>
        <fullName evidence="2">Phospholipase/carboxylesterase/thioesterase domain-containing protein</fullName>
    </recommendedName>
</protein>
<dbReference type="Pfam" id="PF02230">
    <property type="entry name" value="Abhydrolase_2"/>
    <property type="match status" value="1"/>
</dbReference>
<proteinExistence type="inferred from homology"/>
<dbReference type="GO" id="GO:0008474">
    <property type="term" value="F:palmitoyl-(protein) hydrolase activity"/>
    <property type="evidence" value="ECO:0007669"/>
    <property type="project" value="TreeGrafter"/>
</dbReference>
<accession>A0A0G2JBS1</accession>
<dbReference type="GO" id="GO:0005737">
    <property type="term" value="C:cytoplasm"/>
    <property type="evidence" value="ECO:0007669"/>
    <property type="project" value="TreeGrafter"/>
</dbReference>
<evidence type="ECO:0000313" key="3">
    <source>
        <dbReference type="EMBL" id="KKZ67971.1"/>
    </source>
</evidence>
<dbReference type="GO" id="GO:0052689">
    <property type="term" value="F:carboxylic ester hydrolase activity"/>
    <property type="evidence" value="ECO:0007669"/>
    <property type="project" value="TreeGrafter"/>
</dbReference>
<dbReference type="PANTHER" id="PTHR10655:SF63">
    <property type="entry name" value="PHOSPHOLIPASE_CARBOXYLESTERASE_THIOESTERASE DOMAIN-CONTAINING PROTEIN"/>
    <property type="match status" value="1"/>
</dbReference>
<evidence type="ECO:0000256" key="1">
    <source>
        <dbReference type="ARBA" id="ARBA00006499"/>
    </source>
</evidence>
<evidence type="ECO:0000313" key="4">
    <source>
        <dbReference type="Proteomes" id="UP000034164"/>
    </source>
</evidence>
<dbReference type="VEuPathDB" id="FungiDB:EMCG_06312"/>
<evidence type="ECO:0000259" key="2">
    <source>
        <dbReference type="Pfam" id="PF02230"/>
    </source>
</evidence>
<dbReference type="EMBL" id="LCZI01000157">
    <property type="protein sequence ID" value="KKZ67971.1"/>
    <property type="molecule type" value="Genomic_DNA"/>
</dbReference>
<sequence length="306" mass="33847">MAFPPPHIVQPKDPHTHTHTIVLLHGRASNGPEFAEELFDTHSSDNKSLATHFPACRWVFPTSRDRWSSVFKENLTAWFDMRSLTNPCDEEQQEIQVDGLRESTLYILDILRREIELLDGKSENVILGGVSQGMATALWTLLCSPGQIVKGKSGGIGALFGMCGWLPFANKIEDFLQKVPEDKDTDTTTTTTTTTSSGTKLGLMVPIPKLLLDIIGSSEETQASTADDVERMLSTPILLLHGTDDAWVDVELGRQAHRNLTKMGMHVDWVEYSGAENEGHWIREPEGIDILVAFIGGLPLSRMNVG</sequence>
<dbReference type="PANTHER" id="PTHR10655">
    <property type="entry name" value="LYSOPHOSPHOLIPASE-RELATED"/>
    <property type="match status" value="1"/>
</dbReference>
<name>A0A0G2JBS1_9EURO</name>
<dbReference type="Gene3D" id="3.40.50.1820">
    <property type="entry name" value="alpha/beta hydrolase"/>
    <property type="match status" value="1"/>
</dbReference>
<dbReference type="AlphaFoldDB" id="A0A0G2JBS1"/>
<comment type="similarity">
    <text evidence="1">Belongs to the AB hydrolase superfamily. AB hydrolase 2 family.</text>
</comment>
<dbReference type="Proteomes" id="UP000034164">
    <property type="component" value="Unassembled WGS sequence"/>
</dbReference>
<feature type="domain" description="Phospholipase/carboxylesterase/thioesterase" evidence="2">
    <location>
        <begin position="7"/>
        <end position="180"/>
    </location>
</feature>
<gene>
    <name evidence="3" type="ORF">EMCG_06312</name>
</gene>
<dbReference type="SUPFAM" id="SSF53474">
    <property type="entry name" value="alpha/beta-Hydrolases"/>
    <property type="match status" value="1"/>
</dbReference>
<reference evidence="4" key="1">
    <citation type="journal article" date="2015" name="PLoS Genet.">
        <title>The dynamic genome and transcriptome of the human fungal pathogen Blastomyces and close relative Emmonsia.</title>
        <authorList>
            <person name="Munoz J.F."/>
            <person name="Gauthier G.M."/>
            <person name="Desjardins C.A."/>
            <person name="Gallo J.E."/>
            <person name="Holder J."/>
            <person name="Sullivan T.D."/>
            <person name="Marty A.J."/>
            <person name="Carmen J.C."/>
            <person name="Chen Z."/>
            <person name="Ding L."/>
            <person name="Gujja S."/>
            <person name="Magrini V."/>
            <person name="Misas E."/>
            <person name="Mitreva M."/>
            <person name="Priest M."/>
            <person name="Saif S."/>
            <person name="Whiston E.A."/>
            <person name="Young S."/>
            <person name="Zeng Q."/>
            <person name="Goldman W.E."/>
            <person name="Mardis E.R."/>
            <person name="Taylor J.W."/>
            <person name="McEwen J.G."/>
            <person name="Clay O.K."/>
            <person name="Klein B.S."/>
            <person name="Cuomo C.A."/>
        </authorList>
    </citation>
    <scope>NUCLEOTIDE SEQUENCE [LARGE SCALE GENOMIC DNA]</scope>
    <source>
        <strain evidence="4">UAMH 3008</strain>
    </source>
</reference>
<comment type="caution">
    <text evidence="3">The sequence shown here is derived from an EMBL/GenBank/DDBJ whole genome shotgun (WGS) entry which is preliminary data.</text>
</comment>
<dbReference type="InterPro" id="IPR029058">
    <property type="entry name" value="AB_hydrolase_fold"/>
</dbReference>
<dbReference type="InterPro" id="IPR050565">
    <property type="entry name" value="LYPA1-2/EST-like"/>
</dbReference>
<dbReference type="OrthoDB" id="2418081at2759"/>